<name>S3E2Y2_GLAL2</name>
<dbReference type="Pfam" id="PF14737">
    <property type="entry name" value="DUF4470"/>
    <property type="match status" value="1"/>
</dbReference>
<evidence type="ECO:0000256" key="1">
    <source>
        <dbReference type="ARBA" id="ARBA00022803"/>
    </source>
</evidence>
<dbReference type="KEGG" id="glz:GLAREA_07907"/>
<dbReference type="InterPro" id="IPR019734">
    <property type="entry name" value="TPR_rpt"/>
</dbReference>
<accession>S3E2Y2</accession>
<dbReference type="GO" id="GO:0101031">
    <property type="term" value="C:protein folding chaperone complex"/>
    <property type="evidence" value="ECO:0007669"/>
    <property type="project" value="TreeGrafter"/>
</dbReference>
<dbReference type="PROSITE" id="PS50005">
    <property type="entry name" value="TPR"/>
    <property type="match status" value="1"/>
</dbReference>
<reference evidence="4 5" key="1">
    <citation type="journal article" date="2013" name="BMC Genomics">
        <title>Genomics-driven discovery of the pneumocandin biosynthetic gene cluster in the fungus Glarea lozoyensis.</title>
        <authorList>
            <person name="Chen L."/>
            <person name="Yue Q."/>
            <person name="Zhang X."/>
            <person name="Xiang M."/>
            <person name="Wang C."/>
            <person name="Li S."/>
            <person name="Che Y."/>
            <person name="Ortiz-Lopez F.J."/>
            <person name="Bills G.F."/>
            <person name="Liu X."/>
            <person name="An Z."/>
        </authorList>
    </citation>
    <scope>NUCLEOTIDE SEQUENCE [LARGE SCALE GENOMIC DNA]</scope>
    <source>
        <strain evidence="5">ATCC 20868 / MF5171</strain>
    </source>
</reference>
<dbReference type="OrthoDB" id="2423701at2759"/>
<dbReference type="Pfam" id="PF13414">
    <property type="entry name" value="TPR_11"/>
    <property type="match status" value="1"/>
</dbReference>
<feature type="domain" description="DUF4470" evidence="3">
    <location>
        <begin position="169"/>
        <end position="250"/>
    </location>
</feature>
<dbReference type="RefSeq" id="XP_008080785.1">
    <property type="nucleotide sequence ID" value="XM_008082594.1"/>
</dbReference>
<evidence type="ECO:0000256" key="2">
    <source>
        <dbReference type="PROSITE-ProRule" id="PRU00339"/>
    </source>
</evidence>
<dbReference type="HOGENOM" id="CLU_006713_0_0_1"/>
<keyword evidence="5" id="KW-1185">Reference proteome</keyword>
<dbReference type="SUPFAM" id="SSF48452">
    <property type="entry name" value="TPR-like"/>
    <property type="match status" value="1"/>
</dbReference>
<dbReference type="AlphaFoldDB" id="S3E2Y2"/>
<dbReference type="GeneID" id="19466959"/>
<dbReference type="InterPro" id="IPR051966">
    <property type="entry name" value="RPAP3"/>
</dbReference>
<gene>
    <name evidence="4" type="ORF">GLAREA_07907</name>
</gene>
<dbReference type="eggNOG" id="ENOG502S1W1">
    <property type="taxonomic scope" value="Eukaryota"/>
</dbReference>
<evidence type="ECO:0000313" key="5">
    <source>
        <dbReference type="Proteomes" id="UP000016922"/>
    </source>
</evidence>
<proteinExistence type="predicted"/>
<protein>
    <submittedName>
        <fullName evidence="4">TPR-like protein</fullName>
    </submittedName>
</protein>
<dbReference type="PANTHER" id="PTHR46423:SF1">
    <property type="entry name" value="RNA POLYMERASE II-ASSOCIATED PROTEIN 3"/>
    <property type="match status" value="1"/>
</dbReference>
<dbReference type="InterPro" id="IPR027974">
    <property type="entry name" value="DUF4470"/>
</dbReference>
<dbReference type="OMA" id="MERIRYD"/>
<dbReference type="SMART" id="SM00028">
    <property type="entry name" value="TPR"/>
    <property type="match status" value="2"/>
</dbReference>
<dbReference type="STRING" id="1116229.S3E2Y2"/>
<keyword evidence="1 2" id="KW-0802">TPR repeat</keyword>
<dbReference type="PANTHER" id="PTHR46423">
    <property type="entry name" value="RNA POLYMERASE II-ASSOCIATED PROTEIN 3"/>
    <property type="match status" value="1"/>
</dbReference>
<sequence>MSSEEESSILREEGNALYKSGDLSEAISKYRQAAKITPNDPAPYGNLSAAYLEVGQYRTCRLMAERALMLRKQSDDFDEASPQVLKLQQRIVKANAHDDVATIEDQRACRIKLMKEVPRYRPKMNTSLEFYHVGHDQAFNMYNSATDKMKEGKLFGTAFKQNKAIARNQEFIPDPKEELVSFFLAGVGDARNMFRTIIGISDTENTDKKSYHFTINDINKSALARDIVVVMLVEELMGLEKGTDEYLEVLSTIYFVYVAVIIPQYALDKMQATISKALNALESRQQPSKLLHLYERHYAEYLKVLKSWQGEALTVLTTKEVFKLAKQQVSQMAMMIGDALDLPPKCKAERNLYLTSLVLQPPKRMLQKYDPIMLKELQDCANRPQTNTPRLKCRDYLLENWKVNTTMVDVEWYASLGDKDSIDFGHDPFEAAVKFTDEDMKARPPAKPQCLYDYVSTFFSAVADAFGKLGGRLKVEVLLGDCVDVAEQLRFDLFSSEDGLDSGNTPEVRPKYLPNSFDCVHLSNVPDYMNGNLSTCLYFAPLLNVSPISCVLATCLYNSSSWPTLESFHAEYQLIHNKKMLEQLTRVGYQEPMYNDSRPMADYIIYDYLHSRPFHFNDLLPKTQFLKWLYALFFRIVLPFNTNLHEQYTIILSPCTTSIFFRLLAQLRTIGYPSHWLSEAVTAILTSKITTTARPPRASPTTTSAAKREHAPKRLSTAPFVHETSVLAKQFAPLLPFKLAPEILPKSISRYTFPVTKPLSIDAPVQNVAALTLLFWDPKALSEGATREFYGNARRFLDPSWGEVEGEGETEAGGKGWKEVREKLGVFGGVVLEGGEGEAGKREGGRMAKVWLDDEVVERMKFEGWVWALFGVASWAIAGEVGRVEEGVRGERWV</sequence>
<dbReference type="Gene3D" id="1.25.40.10">
    <property type="entry name" value="Tetratricopeptide repeat domain"/>
    <property type="match status" value="1"/>
</dbReference>
<dbReference type="EMBL" id="KE145359">
    <property type="protein sequence ID" value="EPE32773.1"/>
    <property type="molecule type" value="Genomic_DNA"/>
</dbReference>
<dbReference type="Proteomes" id="UP000016922">
    <property type="component" value="Unassembled WGS sequence"/>
</dbReference>
<dbReference type="InterPro" id="IPR011990">
    <property type="entry name" value="TPR-like_helical_dom_sf"/>
</dbReference>
<feature type="repeat" description="TPR" evidence="2">
    <location>
        <begin position="7"/>
        <end position="40"/>
    </location>
</feature>
<evidence type="ECO:0000259" key="3">
    <source>
        <dbReference type="Pfam" id="PF14737"/>
    </source>
</evidence>
<evidence type="ECO:0000313" key="4">
    <source>
        <dbReference type="EMBL" id="EPE32773.1"/>
    </source>
</evidence>
<organism evidence="4 5">
    <name type="scientific">Glarea lozoyensis (strain ATCC 20868 / MF5171)</name>
    <dbReference type="NCBI Taxonomy" id="1116229"/>
    <lineage>
        <taxon>Eukaryota</taxon>
        <taxon>Fungi</taxon>
        <taxon>Dikarya</taxon>
        <taxon>Ascomycota</taxon>
        <taxon>Pezizomycotina</taxon>
        <taxon>Leotiomycetes</taxon>
        <taxon>Helotiales</taxon>
        <taxon>Helotiaceae</taxon>
        <taxon>Glarea</taxon>
    </lineage>
</organism>